<dbReference type="EMBL" id="QFAY01000004">
    <property type="protein sequence ID" value="MBP2620313.1"/>
    <property type="molecule type" value="Genomic_DNA"/>
</dbReference>
<dbReference type="Proteomes" id="UP001519349">
    <property type="component" value="Unassembled WGS sequence"/>
</dbReference>
<feature type="coiled-coil region" evidence="1">
    <location>
        <begin position="200"/>
        <end position="261"/>
    </location>
</feature>
<protein>
    <recommendedName>
        <fullName evidence="4">PRC-barrel domain-containing protein</fullName>
    </recommendedName>
</protein>
<accession>A0ABS5AVK9</accession>
<reference evidence="2 3" key="1">
    <citation type="submission" date="2018-05" db="EMBL/GenBank/DDBJ databases">
        <title>Draft genome sequence of Streptococcus panodentis CCUG 70867T.</title>
        <authorList>
            <person name="Salva-Serra F."/>
            <person name="Mendez V."/>
            <person name="Jaen-Luchoro D."/>
            <person name="Gonzales-Siles L."/>
            <person name="Karlsson R."/>
            <person name="Engstrom-Jakobsson H."/>
            <person name="Busquets A."/>
            <person name="Gomila M."/>
            <person name="Pineiro-Iglesias B."/>
            <person name="Bennasar-Figueras A."/>
            <person name="Seeger M."/>
            <person name="Moore E."/>
        </authorList>
    </citation>
    <scope>NUCLEOTIDE SEQUENCE [LARGE SCALE GENOMIC DNA]</scope>
    <source>
        <strain evidence="2 3">CCUG 70867</strain>
    </source>
</reference>
<evidence type="ECO:0000313" key="3">
    <source>
        <dbReference type="Proteomes" id="UP001519349"/>
    </source>
</evidence>
<evidence type="ECO:0000256" key="1">
    <source>
        <dbReference type="SAM" id="Coils"/>
    </source>
</evidence>
<sequence>MKSCKTITGTVVIEIEKGMGLGEVHEVFVDEGVNLTFVIKSKQSAQPFALLSSKNIQGIGDFAVMVENSSVFQDLDEADLQVLNDKQGSIFDEIVITIDGNKVGTVVDYHIDEKNEIGYLVVNPEDAGEEIQIPKSRILMIGKEYIILNDEKKSAVHFEADAELGRLAAADLLAAAAPAQPEPAAAETAAAPEEPVFEPIAAEKEAAADLTEALAAVELQHAAEELDLSAVQVAESAVADLPQAEDLLQEAAEQVSEAGEALSLEADAPSLDAALEEVLTASHEAVETAISTAPVAEEEPAEKQEANDFVSQQKRLLVGKKLQKDLVNADGGVILYAGDTVSDDVIDFLRRIDRKFLIRLAECVV</sequence>
<keyword evidence="1" id="KW-0175">Coiled coil</keyword>
<organism evidence="2 3">
    <name type="scientific">Streptococcus panodentis</name>
    <dbReference type="NCBI Taxonomy" id="1581472"/>
    <lineage>
        <taxon>Bacteria</taxon>
        <taxon>Bacillati</taxon>
        <taxon>Bacillota</taxon>
        <taxon>Bacilli</taxon>
        <taxon>Lactobacillales</taxon>
        <taxon>Streptococcaceae</taxon>
        <taxon>Streptococcus</taxon>
    </lineage>
</organism>
<dbReference type="Gene3D" id="2.30.30.240">
    <property type="entry name" value="PRC-barrel domain"/>
    <property type="match status" value="1"/>
</dbReference>
<proteinExistence type="predicted"/>
<evidence type="ECO:0008006" key="4">
    <source>
        <dbReference type="Google" id="ProtNLM"/>
    </source>
</evidence>
<dbReference type="SUPFAM" id="SSF50346">
    <property type="entry name" value="PRC-barrel domain"/>
    <property type="match status" value="1"/>
</dbReference>
<keyword evidence="3" id="KW-1185">Reference proteome</keyword>
<dbReference type="RefSeq" id="WP_209550830.1">
    <property type="nucleotide sequence ID" value="NZ_QFAY01000004.1"/>
</dbReference>
<dbReference type="InterPro" id="IPR011033">
    <property type="entry name" value="PRC_barrel-like_sf"/>
</dbReference>
<name>A0ABS5AVK9_9STRE</name>
<gene>
    <name evidence="2" type="ORF">DHL47_02990</name>
</gene>
<comment type="caution">
    <text evidence="2">The sequence shown here is derived from an EMBL/GenBank/DDBJ whole genome shotgun (WGS) entry which is preliminary data.</text>
</comment>
<evidence type="ECO:0000313" key="2">
    <source>
        <dbReference type="EMBL" id="MBP2620313.1"/>
    </source>
</evidence>